<organism evidence="5 6">
    <name type="scientific">Thermothelomyces thermophilus (strain ATCC 42464 / BCRC 31852 / DSM 1799)</name>
    <name type="common">Sporotrichum thermophile</name>
    <dbReference type="NCBI Taxonomy" id="573729"/>
    <lineage>
        <taxon>Eukaryota</taxon>
        <taxon>Fungi</taxon>
        <taxon>Dikarya</taxon>
        <taxon>Ascomycota</taxon>
        <taxon>Pezizomycotina</taxon>
        <taxon>Sordariomycetes</taxon>
        <taxon>Sordariomycetidae</taxon>
        <taxon>Sordariales</taxon>
        <taxon>Chaetomiaceae</taxon>
        <taxon>Thermothelomyces</taxon>
    </lineage>
</organism>
<evidence type="ECO:0000256" key="3">
    <source>
        <dbReference type="ARBA" id="ARBA00022677"/>
    </source>
</evidence>
<dbReference type="FunCoup" id="G2QAC2">
    <property type="interactions" value="75"/>
</dbReference>
<dbReference type="PANTHER" id="PTHR13390:SF0">
    <property type="entry name" value="LIPID DROPLET-ASSOCIATED HYDROLASE"/>
    <property type="match status" value="1"/>
</dbReference>
<keyword evidence="3" id="KW-0551">Lipid droplet</keyword>
<dbReference type="EMBL" id="CP003003">
    <property type="protein sequence ID" value="AEO56672.1"/>
    <property type="molecule type" value="Genomic_DNA"/>
</dbReference>
<name>G2QAC2_THET4</name>
<keyword evidence="6" id="KW-1185">Reference proteome</keyword>
<dbReference type="OrthoDB" id="448051at2759"/>
<dbReference type="PANTHER" id="PTHR13390">
    <property type="entry name" value="LIPASE"/>
    <property type="match status" value="1"/>
</dbReference>
<accession>G2QAC2</accession>
<dbReference type="InParanoid" id="G2QAC2"/>
<evidence type="ECO:0000256" key="2">
    <source>
        <dbReference type="ARBA" id="ARBA00008300"/>
    </source>
</evidence>
<dbReference type="InterPro" id="IPR019363">
    <property type="entry name" value="LDAH"/>
</dbReference>
<dbReference type="GO" id="GO:0005811">
    <property type="term" value="C:lipid droplet"/>
    <property type="evidence" value="ECO:0007669"/>
    <property type="project" value="UniProtKB-SubCell"/>
</dbReference>
<sequence>MDNTVTGLTTVRHDQVPFLEYPSPNQDDLTRRQYLIYLIPGNPGLVAYYEPFLKTLRQLLDEREKEAGCHYAFHIYGRNLLGFDDGDHEPRFGTTTASGARTEPFTLEDQIRGVCGSVQAVNNDTLGDGRTFDQVILIGHSVGAYIALEAFHRHHQARLETAGASDPLASVNLRSGILLFPTVSHIAQSSSGQKLNLLRTTPLLDRTAHHVAKGFVSLWPVWILDAIVRRVMGFPEHAVAATLRFLTSADGIWQALHMGKDEMRCITEEKWGEELWEIQEADADADAEADAGKGCGNGEAKPGLGRAKFFFYFAEKDHWVADECRDEFIERRKRHGKGRTRVVIDETGILHAFCIHHSESVAEKVKAWVEDIAGL</sequence>
<comment type="subcellular location">
    <subcellularLocation>
        <location evidence="1">Lipid droplet</location>
    </subcellularLocation>
</comment>
<dbReference type="VEuPathDB" id="FungiDB:MYCTH_2301834"/>
<evidence type="ECO:0000313" key="5">
    <source>
        <dbReference type="EMBL" id="AEO56672.1"/>
    </source>
</evidence>
<dbReference type="SUPFAM" id="SSF53474">
    <property type="entry name" value="alpha/beta-Hydrolases"/>
    <property type="match status" value="1"/>
</dbReference>
<dbReference type="OMA" id="LIGYYHT"/>
<dbReference type="RefSeq" id="XP_003661917.1">
    <property type="nucleotide sequence ID" value="XM_003661869.1"/>
</dbReference>
<evidence type="ECO:0000256" key="4">
    <source>
        <dbReference type="ARBA" id="ARBA00022801"/>
    </source>
</evidence>
<gene>
    <name evidence="5" type="ORF">MYCTH_2301834</name>
</gene>
<protein>
    <recommendedName>
        <fullName evidence="7">AB hydrolase-1 domain-containing protein</fullName>
    </recommendedName>
</protein>
<evidence type="ECO:0000313" key="6">
    <source>
        <dbReference type="Proteomes" id="UP000007322"/>
    </source>
</evidence>
<dbReference type="Proteomes" id="UP000007322">
    <property type="component" value="Chromosome 2"/>
</dbReference>
<evidence type="ECO:0000256" key="1">
    <source>
        <dbReference type="ARBA" id="ARBA00004502"/>
    </source>
</evidence>
<dbReference type="GeneID" id="11510722"/>
<dbReference type="KEGG" id="mtm:MYCTH_2301834"/>
<keyword evidence="4" id="KW-0378">Hydrolase</keyword>
<dbReference type="GO" id="GO:0019915">
    <property type="term" value="P:lipid storage"/>
    <property type="evidence" value="ECO:0007669"/>
    <property type="project" value="InterPro"/>
</dbReference>
<reference evidence="5 6" key="1">
    <citation type="journal article" date="2011" name="Nat. Biotechnol.">
        <title>Comparative genomic analysis of the thermophilic biomass-degrading fungi Myceliophthora thermophila and Thielavia terrestris.</title>
        <authorList>
            <person name="Berka R.M."/>
            <person name="Grigoriev I.V."/>
            <person name="Otillar R."/>
            <person name="Salamov A."/>
            <person name="Grimwood J."/>
            <person name="Reid I."/>
            <person name="Ishmael N."/>
            <person name="John T."/>
            <person name="Darmond C."/>
            <person name="Moisan M.-C."/>
            <person name="Henrissat B."/>
            <person name="Coutinho P.M."/>
            <person name="Lombard V."/>
            <person name="Natvig D.O."/>
            <person name="Lindquist E."/>
            <person name="Schmutz J."/>
            <person name="Lucas S."/>
            <person name="Harris P."/>
            <person name="Powlowski J."/>
            <person name="Bellemare A."/>
            <person name="Taylor D."/>
            <person name="Butler G."/>
            <person name="de Vries R.P."/>
            <person name="Allijn I.E."/>
            <person name="van den Brink J."/>
            <person name="Ushinsky S."/>
            <person name="Storms R."/>
            <person name="Powell A.J."/>
            <person name="Paulsen I.T."/>
            <person name="Elbourne L.D.H."/>
            <person name="Baker S.E."/>
            <person name="Magnuson J."/>
            <person name="LaBoissiere S."/>
            <person name="Clutterbuck A.J."/>
            <person name="Martinez D."/>
            <person name="Wogulis M."/>
            <person name="de Leon A.L."/>
            <person name="Rey M.W."/>
            <person name="Tsang A."/>
        </authorList>
    </citation>
    <scope>NUCLEOTIDE SEQUENCE [LARGE SCALE GENOMIC DNA]</scope>
    <source>
        <strain evidence="6">ATCC 42464 / BCRC 31852 / DSM 1799</strain>
    </source>
</reference>
<dbReference type="InterPro" id="IPR029058">
    <property type="entry name" value="AB_hydrolase_fold"/>
</dbReference>
<dbReference type="GO" id="GO:0016298">
    <property type="term" value="F:lipase activity"/>
    <property type="evidence" value="ECO:0007669"/>
    <property type="project" value="InterPro"/>
</dbReference>
<dbReference type="HOGENOM" id="CLU_018394_3_0_1"/>
<dbReference type="Pfam" id="PF10230">
    <property type="entry name" value="LIDHydrolase"/>
    <property type="match status" value="1"/>
</dbReference>
<evidence type="ECO:0008006" key="7">
    <source>
        <dbReference type="Google" id="ProtNLM"/>
    </source>
</evidence>
<dbReference type="eggNOG" id="KOG3975">
    <property type="taxonomic scope" value="Eukaryota"/>
</dbReference>
<dbReference type="Gene3D" id="3.40.50.1820">
    <property type="entry name" value="alpha/beta hydrolase"/>
    <property type="match status" value="1"/>
</dbReference>
<dbReference type="AlphaFoldDB" id="G2QAC2"/>
<comment type="similarity">
    <text evidence="2">Belongs to the AB hydrolase superfamily. LDAH family.</text>
</comment>
<proteinExistence type="inferred from homology"/>